<feature type="region of interest" description="Disordered" evidence="6">
    <location>
        <begin position="1"/>
        <end position="25"/>
    </location>
</feature>
<dbReference type="EMBL" id="MU865386">
    <property type="protein sequence ID" value="KAK4224695.1"/>
    <property type="molecule type" value="Genomic_DNA"/>
</dbReference>
<organism evidence="9 10">
    <name type="scientific">Podospora fimiseda</name>
    <dbReference type="NCBI Taxonomy" id="252190"/>
    <lineage>
        <taxon>Eukaryota</taxon>
        <taxon>Fungi</taxon>
        <taxon>Dikarya</taxon>
        <taxon>Ascomycota</taxon>
        <taxon>Pezizomycotina</taxon>
        <taxon>Sordariomycetes</taxon>
        <taxon>Sordariomycetidae</taxon>
        <taxon>Sordariales</taxon>
        <taxon>Podosporaceae</taxon>
        <taxon>Podospora</taxon>
    </lineage>
</organism>
<evidence type="ECO:0000256" key="6">
    <source>
        <dbReference type="SAM" id="MobiDB-lite"/>
    </source>
</evidence>
<dbReference type="Proteomes" id="UP001301958">
    <property type="component" value="Unassembled WGS sequence"/>
</dbReference>
<feature type="transmembrane region" description="Helical" evidence="7">
    <location>
        <begin position="536"/>
        <end position="556"/>
    </location>
</feature>
<feature type="transmembrane region" description="Helical" evidence="7">
    <location>
        <begin position="456"/>
        <end position="478"/>
    </location>
</feature>
<comment type="similarity">
    <text evidence="2">Belongs to the major facilitator superfamily. TCR/Tet family.</text>
</comment>
<evidence type="ECO:0000256" key="3">
    <source>
        <dbReference type="ARBA" id="ARBA00022692"/>
    </source>
</evidence>
<dbReference type="GO" id="GO:0022857">
    <property type="term" value="F:transmembrane transporter activity"/>
    <property type="evidence" value="ECO:0007669"/>
    <property type="project" value="InterPro"/>
</dbReference>
<gene>
    <name evidence="9" type="ORF">QBC38DRAFT_511612</name>
</gene>
<comment type="caution">
    <text evidence="9">The sequence shown here is derived from an EMBL/GenBank/DDBJ whole genome shotgun (WGS) entry which is preliminary data.</text>
</comment>
<evidence type="ECO:0000259" key="8">
    <source>
        <dbReference type="PROSITE" id="PS50850"/>
    </source>
</evidence>
<dbReference type="AlphaFoldDB" id="A0AAN7BK02"/>
<feature type="transmembrane region" description="Helical" evidence="7">
    <location>
        <begin position="73"/>
        <end position="91"/>
    </location>
</feature>
<sequence>MGRDHPPTSSSNDIPLSTLLSPPSPHAMISRPSEASLVTLASSCSTLRLKEEKLPQETREASDQHDGNYLDRLRLWSILAALTVIMFLAMLDTSIVSTAIPVITNEFGSVRDIGWYGSGYQLANACMQPLAGKLYSFYTLKFVFLAFVALFEIGSTVCGTARSSFILIIGRALAGLGAAGIIGGSTMILAAVVPLEKRPAVSGIGLGISQLGLVLGPLLGGFLLNLPIGVAAALPLICITIPEQCNKPKRPTLIDFLAKKMDLVGFLLLTPAATLFLLALHYGGEEYDWNHPFIVALFVGSVGSLVMFLFVEARRGANALLPLHILKRRVVWCSCLVMMFSVATSFCTTYFLPIYFQAVKNADPIQSGIYLMPNIVSQLLGGIISGLLVSKLGYYLPWSVGAGMLLTVGCGLISTYGPETGLSKWIGYQAVLGLGRGLGMQIPIIALQSFLPADELAVGTAIIMFGHTMGAAVFLSAGESMFLNGLRKYIPLYAPAVDPEEMIANGFIKKPLSGKPQMQARLPGELAAICKAINRVFYMTSGAGGGSFLFAFGMGWKSVKAKEDPERQVVSAEREER</sequence>
<accession>A0AAN7BK02</accession>
<keyword evidence="5 7" id="KW-0472">Membrane</keyword>
<dbReference type="PANTHER" id="PTHR23501">
    <property type="entry name" value="MAJOR FACILITATOR SUPERFAMILY"/>
    <property type="match status" value="1"/>
</dbReference>
<feature type="transmembrane region" description="Helical" evidence="7">
    <location>
        <begin position="368"/>
        <end position="389"/>
    </location>
</feature>
<dbReference type="SUPFAM" id="SSF103473">
    <property type="entry name" value="MFS general substrate transporter"/>
    <property type="match status" value="1"/>
</dbReference>
<feature type="transmembrane region" description="Helical" evidence="7">
    <location>
        <begin position="213"/>
        <end position="242"/>
    </location>
</feature>
<evidence type="ECO:0000313" key="10">
    <source>
        <dbReference type="Proteomes" id="UP001301958"/>
    </source>
</evidence>
<reference evidence="9" key="1">
    <citation type="journal article" date="2023" name="Mol. Phylogenet. Evol.">
        <title>Genome-scale phylogeny and comparative genomics of the fungal order Sordariales.</title>
        <authorList>
            <person name="Hensen N."/>
            <person name="Bonometti L."/>
            <person name="Westerberg I."/>
            <person name="Brannstrom I.O."/>
            <person name="Guillou S."/>
            <person name="Cros-Aarteil S."/>
            <person name="Calhoun S."/>
            <person name="Haridas S."/>
            <person name="Kuo A."/>
            <person name="Mondo S."/>
            <person name="Pangilinan J."/>
            <person name="Riley R."/>
            <person name="LaButti K."/>
            <person name="Andreopoulos B."/>
            <person name="Lipzen A."/>
            <person name="Chen C."/>
            <person name="Yan M."/>
            <person name="Daum C."/>
            <person name="Ng V."/>
            <person name="Clum A."/>
            <person name="Steindorff A."/>
            <person name="Ohm R.A."/>
            <person name="Martin F."/>
            <person name="Silar P."/>
            <person name="Natvig D.O."/>
            <person name="Lalanne C."/>
            <person name="Gautier V."/>
            <person name="Ament-Velasquez S.L."/>
            <person name="Kruys A."/>
            <person name="Hutchinson M.I."/>
            <person name="Powell A.J."/>
            <person name="Barry K."/>
            <person name="Miller A.N."/>
            <person name="Grigoriev I.V."/>
            <person name="Debuchy R."/>
            <person name="Gladieux P."/>
            <person name="Hiltunen Thoren M."/>
            <person name="Johannesson H."/>
        </authorList>
    </citation>
    <scope>NUCLEOTIDE SEQUENCE</scope>
    <source>
        <strain evidence="9">CBS 990.96</strain>
    </source>
</reference>
<comment type="subcellular location">
    <subcellularLocation>
        <location evidence="1">Membrane</location>
        <topology evidence="1">Multi-pass membrane protein</topology>
    </subcellularLocation>
</comment>
<feature type="transmembrane region" description="Helical" evidence="7">
    <location>
        <begin position="289"/>
        <end position="311"/>
    </location>
</feature>
<feature type="transmembrane region" description="Helical" evidence="7">
    <location>
        <begin position="396"/>
        <end position="416"/>
    </location>
</feature>
<feature type="transmembrane region" description="Helical" evidence="7">
    <location>
        <begin position="263"/>
        <end position="283"/>
    </location>
</feature>
<proteinExistence type="inferred from homology"/>
<dbReference type="InterPro" id="IPR036259">
    <property type="entry name" value="MFS_trans_sf"/>
</dbReference>
<feature type="transmembrane region" description="Helical" evidence="7">
    <location>
        <begin position="165"/>
        <end position="193"/>
    </location>
</feature>
<keyword evidence="10" id="KW-1185">Reference proteome</keyword>
<evidence type="ECO:0000256" key="2">
    <source>
        <dbReference type="ARBA" id="ARBA00007520"/>
    </source>
</evidence>
<evidence type="ECO:0000256" key="1">
    <source>
        <dbReference type="ARBA" id="ARBA00004141"/>
    </source>
</evidence>
<name>A0AAN7BK02_9PEZI</name>
<keyword evidence="3 7" id="KW-0812">Transmembrane</keyword>
<evidence type="ECO:0000313" key="9">
    <source>
        <dbReference type="EMBL" id="KAK4224695.1"/>
    </source>
</evidence>
<keyword evidence="4 7" id="KW-1133">Transmembrane helix</keyword>
<reference evidence="9" key="2">
    <citation type="submission" date="2023-05" db="EMBL/GenBank/DDBJ databases">
        <authorList>
            <consortium name="Lawrence Berkeley National Laboratory"/>
            <person name="Steindorff A."/>
            <person name="Hensen N."/>
            <person name="Bonometti L."/>
            <person name="Westerberg I."/>
            <person name="Brannstrom I.O."/>
            <person name="Guillou S."/>
            <person name="Cros-Aarteil S."/>
            <person name="Calhoun S."/>
            <person name="Haridas S."/>
            <person name="Kuo A."/>
            <person name="Mondo S."/>
            <person name="Pangilinan J."/>
            <person name="Riley R."/>
            <person name="Labutti K."/>
            <person name="Andreopoulos B."/>
            <person name="Lipzen A."/>
            <person name="Chen C."/>
            <person name="Yanf M."/>
            <person name="Daum C."/>
            <person name="Ng V."/>
            <person name="Clum A."/>
            <person name="Ohm R."/>
            <person name="Martin F."/>
            <person name="Silar P."/>
            <person name="Natvig D."/>
            <person name="Lalanne C."/>
            <person name="Gautier V."/>
            <person name="Ament-Velasquez S.L."/>
            <person name="Kruys A."/>
            <person name="Hutchinson M.I."/>
            <person name="Powell A.J."/>
            <person name="Barry K."/>
            <person name="Miller A.N."/>
            <person name="Grigoriev I.V."/>
            <person name="Debuchy R."/>
            <person name="Gladieux P."/>
            <person name="Thoren M.H."/>
            <person name="Johannesson H."/>
        </authorList>
    </citation>
    <scope>NUCLEOTIDE SEQUENCE</scope>
    <source>
        <strain evidence="9">CBS 990.96</strain>
    </source>
</reference>
<protein>
    <submittedName>
        <fullName evidence="9">Major facilitator superfamily domain-containing protein</fullName>
    </submittedName>
</protein>
<feature type="transmembrane region" description="Helical" evidence="7">
    <location>
        <begin position="135"/>
        <end position="153"/>
    </location>
</feature>
<dbReference type="InterPro" id="IPR020846">
    <property type="entry name" value="MFS_dom"/>
</dbReference>
<dbReference type="PROSITE" id="PS50850">
    <property type="entry name" value="MFS"/>
    <property type="match status" value="1"/>
</dbReference>
<feature type="transmembrane region" description="Helical" evidence="7">
    <location>
        <begin position="331"/>
        <end position="356"/>
    </location>
</feature>
<dbReference type="Pfam" id="PF07690">
    <property type="entry name" value="MFS_1"/>
    <property type="match status" value="2"/>
</dbReference>
<dbReference type="PRINTS" id="PR01036">
    <property type="entry name" value="TCRTETB"/>
</dbReference>
<feature type="domain" description="Major facilitator superfamily (MFS) profile" evidence="8">
    <location>
        <begin position="78"/>
        <end position="577"/>
    </location>
</feature>
<dbReference type="GO" id="GO:0005886">
    <property type="term" value="C:plasma membrane"/>
    <property type="evidence" value="ECO:0007669"/>
    <property type="project" value="TreeGrafter"/>
</dbReference>
<dbReference type="Gene3D" id="1.20.1250.20">
    <property type="entry name" value="MFS general substrate transporter like domains"/>
    <property type="match status" value="2"/>
</dbReference>
<dbReference type="PANTHER" id="PTHR23501:SF193">
    <property type="entry name" value="MULTIDRUG TRANSPORTER, PUTATIVE (AFU_ORTHOLOGUE AFUA_8G00940)-RELATED"/>
    <property type="match status" value="1"/>
</dbReference>
<evidence type="ECO:0000256" key="4">
    <source>
        <dbReference type="ARBA" id="ARBA00022989"/>
    </source>
</evidence>
<evidence type="ECO:0000256" key="7">
    <source>
        <dbReference type="SAM" id="Phobius"/>
    </source>
</evidence>
<evidence type="ECO:0000256" key="5">
    <source>
        <dbReference type="ARBA" id="ARBA00023136"/>
    </source>
</evidence>
<dbReference type="InterPro" id="IPR011701">
    <property type="entry name" value="MFS"/>
</dbReference>